<dbReference type="GO" id="GO:0005506">
    <property type="term" value="F:iron ion binding"/>
    <property type="evidence" value="ECO:0007669"/>
    <property type="project" value="InterPro"/>
</dbReference>
<evidence type="ECO:0008006" key="12">
    <source>
        <dbReference type="Google" id="ProtNLM"/>
    </source>
</evidence>
<dbReference type="Proteomes" id="UP000584374">
    <property type="component" value="Unassembled WGS sequence"/>
</dbReference>
<dbReference type="InterPro" id="IPR017972">
    <property type="entry name" value="Cyt_P450_CS"/>
</dbReference>
<dbReference type="Pfam" id="PF00067">
    <property type="entry name" value="p450"/>
    <property type="match status" value="1"/>
</dbReference>
<keyword evidence="11" id="KW-1185">Reference proteome</keyword>
<sequence>MTTTPAGPSILDPELVADPYGGFNQLREQAPVVRGRTAEGAPAWYVSRHDEVRAVLGDPRFVNNPASVPGLNVNENRERMLVMLDIPAELLPYITESVLDLDGVHHARLRRLVSRAFTGKRVQAMRPRVAAIAAGLLDGLDDTPDLIPEFAYPLPITVICELVGVPERDRELWRSAGSALTSITPESKGEAARELVAYTHRLVRSRRAEPADDLVTELLGARDESGDRLSEVELVTMILSLATAGHETTAHLIGNGVQALLTHPEQLSLLREDPSRWTSAVQELVRWSASILITQLRYAAADVVVGGQLIRRGEAVQTILVSANRDPRVFDDPERFDVTRPQKNNIGFGVGPHHCLGALLARQECEVALRSLFNRFPDVALVGDPRWASVPGMRQLVTLPVTLRGRSTLLSDRGKDNLER</sequence>
<dbReference type="GO" id="GO:0036199">
    <property type="term" value="F:cholest-4-en-3-one 26-monooxygenase activity"/>
    <property type="evidence" value="ECO:0007669"/>
    <property type="project" value="TreeGrafter"/>
</dbReference>
<keyword evidence="4 9" id="KW-0349">Heme</keyword>
<reference evidence="10 11" key="1">
    <citation type="submission" date="2020-08" db="EMBL/GenBank/DDBJ databases">
        <title>Sequencing the genomes of 1000 actinobacteria strains.</title>
        <authorList>
            <person name="Klenk H.-P."/>
        </authorList>
    </citation>
    <scope>NUCLEOTIDE SEQUENCE [LARGE SCALE GENOMIC DNA]</scope>
    <source>
        <strain evidence="10 11">DSM 45584</strain>
    </source>
</reference>
<comment type="subcellular location">
    <subcellularLocation>
        <location evidence="1">Cytoplasm</location>
    </subcellularLocation>
</comment>
<evidence type="ECO:0000256" key="9">
    <source>
        <dbReference type="RuleBase" id="RU000461"/>
    </source>
</evidence>
<evidence type="ECO:0000256" key="2">
    <source>
        <dbReference type="ARBA" id="ARBA00010617"/>
    </source>
</evidence>
<dbReference type="PANTHER" id="PTHR46696:SF4">
    <property type="entry name" value="BIOTIN BIOSYNTHESIS CYTOCHROME P450"/>
    <property type="match status" value="1"/>
</dbReference>
<dbReference type="GO" id="GO:0008395">
    <property type="term" value="F:steroid hydroxylase activity"/>
    <property type="evidence" value="ECO:0007669"/>
    <property type="project" value="TreeGrafter"/>
</dbReference>
<dbReference type="InterPro" id="IPR036396">
    <property type="entry name" value="Cyt_P450_sf"/>
</dbReference>
<dbReference type="GO" id="GO:0006707">
    <property type="term" value="P:cholesterol catabolic process"/>
    <property type="evidence" value="ECO:0007669"/>
    <property type="project" value="TreeGrafter"/>
</dbReference>
<comment type="caution">
    <text evidence="10">The sequence shown here is derived from an EMBL/GenBank/DDBJ whole genome shotgun (WGS) entry which is preliminary data.</text>
</comment>
<dbReference type="FunFam" id="1.10.630.10:FF:000018">
    <property type="entry name" value="Cytochrome P450 monooxygenase"/>
    <property type="match status" value="1"/>
</dbReference>
<dbReference type="SUPFAM" id="SSF48264">
    <property type="entry name" value="Cytochrome P450"/>
    <property type="match status" value="1"/>
</dbReference>
<keyword evidence="8 9" id="KW-0503">Monooxygenase</keyword>
<evidence type="ECO:0000256" key="8">
    <source>
        <dbReference type="ARBA" id="ARBA00023033"/>
    </source>
</evidence>
<evidence type="ECO:0000256" key="3">
    <source>
        <dbReference type="ARBA" id="ARBA00022490"/>
    </source>
</evidence>
<evidence type="ECO:0000256" key="5">
    <source>
        <dbReference type="ARBA" id="ARBA00022723"/>
    </source>
</evidence>
<accession>A0A840QEY1</accession>
<dbReference type="EMBL" id="JACHIW010000001">
    <property type="protein sequence ID" value="MBB5155613.1"/>
    <property type="molecule type" value="Genomic_DNA"/>
</dbReference>
<dbReference type="PRINTS" id="PR00359">
    <property type="entry name" value="BP450"/>
</dbReference>
<evidence type="ECO:0000313" key="11">
    <source>
        <dbReference type="Proteomes" id="UP000584374"/>
    </source>
</evidence>
<organism evidence="10 11">
    <name type="scientific">Saccharopolyspora phatthalungensis</name>
    <dbReference type="NCBI Taxonomy" id="664693"/>
    <lineage>
        <taxon>Bacteria</taxon>
        <taxon>Bacillati</taxon>
        <taxon>Actinomycetota</taxon>
        <taxon>Actinomycetes</taxon>
        <taxon>Pseudonocardiales</taxon>
        <taxon>Pseudonocardiaceae</taxon>
        <taxon>Saccharopolyspora</taxon>
    </lineage>
</organism>
<proteinExistence type="inferred from homology"/>
<evidence type="ECO:0000256" key="7">
    <source>
        <dbReference type="ARBA" id="ARBA00023004"/>
    </source>
</evidence>
<evidence type="ECO:0000256" key="1">
    <source>
        <dbReference type="ARBA" id="ARBA00004496"/>
    </source>
</evidence>
<evidence type="ECO:0000256" key="4">
    <source>
        <dbReference type="ARBA" id="ARBA00022617"/>
    </source>
</evidence>
<comment type="similarity">
    <text evidence="2 9">Belongs to the cytochrome P450 family.</text>
</comment>
<keyword evidence="6 9" id="KW-0560">Oxidoreductase</keyword>
<name>A0A840QEY1_9PSEU</name>
<protein>
    <recommendedName>
        <fullName evidence="12">Cytochrome P450</fullName>
    </recommendedName>
</protein>
<gene>
    <name evidence="10" type="ORF">BJ970_003147</name>
</gene>
<dbReference type="RefSeq" id="WP_184726922.1">
    <property type="nucleotide sequence ID" value="NZ_JACHIW010000001.1"/>
</dbReference>
<dbReference type="Gene3D" id="1.10.630.10">
    <property type="entry name" value="Cytochrome P450"/>
    <property type="match status" value="1"/>
</dbReference>
<dbReference type="AlphaFoldDB" id="A0A840QEY1"/>
<dbReference type="GO" id="GO:0005737">
    <property type="term" value="C:cytoplasm"/>
    <property type="evidence" value="ECO:0007669"/>
    <property type="project" value="UniProtKB-SubCell"/>
</dbReference>
<dbReference type="CDD" id="cd11029">
    <property type="entry name" value="CYP107-like"/>
    <property type="match status" value="1"/>
</dbReference>
<keyword evidence="5 9" id="KW-0479">Metal-binding</keyword>
<keyword evidence="3" id="KW-0963">Cytoplasm</keyword>
<evidence type="ECO:0000313" key="10">
    <source>
        <dbReference type="EMBL" id="MBB5155613.1"/>
    </source>
</evidence>
<evidence type="ECO:0000256" key="6">
    <source>
        <dbReference type="ARBA" id="ARBA00023002"/>
    </source>
</evidence>
<dbReference type="InterPro" id="IPR001128">
    <property type="entry name" value="Cyt_P450"/>
</dbReference>
<dbReference type="InterPro" id="IPR002397">
    <property type="entry name" value="Cyt_P450_B"/>
</dbReference>
<keyword evidence="7 9" id="KW-0408">Iron</keyword>
<dbReference type="PROSITE" id="PS00086">
    <property type="entry name" value="CYTOCHROME_P450"/>
    <property type="match status" value="1"/>
</dbReference>
<dbReference type="GO" id="GO:0020037">
    <property type="term" value="F:heme binding"/>
    <property type="evidence" value="ECO:0007669"/>
    <property type="project" value="InterPro"/>
</dbReference>
<dbReference type="PANTHER" id="PTHR46696">
    <property type="entry name" value="P450, PUTATIVE (EUROFUNG)-RELATED"/>
    <property type="match status" value="1"/>
</dbReference>